<keyword evidence="4" id="KW-0274">FAD</keyword>
<evidence type="ECO:0000256" key="1">
    <source>
        <dbReference type="ARBA" id="ARBA00001974"/>
    </source>
</evidence>
<dbReference type="SUPFAM" id="SSF47203">
    <property type="entry name" value="Acyl-CoA dehydrogenase C-terminal domain-like"/>
    <property type="match status" value="1"/>
</dbReference>
<dbReference type="EMBL" id="NHRY01000236">
    <property type="protein sequence ID" value="PPQ28870.1"/>
    <property type="molecule type" value="Genomic_DNA"/>
</dbReference>
<keyword evidence="9" id="KW-1185">Reference proteome</keyword>
<name>A0A2S6N2P2_RHOGL</name>
<dbReference type="PANTHER" id="PTHR43884">
    <property type="entry name" value="ACYL-COA DEHYDROGENASE"/>
    <property type="match status" value="1"/>
</dbReference>
<dbReference type="Pfam" id="PF02771">
    <property type="entry name" value="Acyl-CoA_dh_N"/>
    <property type="match status" value="1"/>
</dbReference>
<protein>
    <submittedName>
        <fullName evidence="8">Acyl-CoA dehydrogenase</fullName>
    </submittedName>
</protein>
<sequence>MNFDFPEELIQLRDQARRFLADRCPPSVPRRILETSEPYAADLWRAIAEMGWTGAAIPEEYGGVGLGRLGVCVLAEELGRAVAPVPFSSSVYLATEAIMLFGSEHQKQHWLPKLASGEVIGTFAMAEQPGPADPAKLLHSIASGHVTGTKLAVPDGDIADFAVVAVNGGGRHAWLHIVDLNAPGVSRETVATIDPTRSHARLDLTAARAEPLPGSTGPGTIHRLLDYAAVPMAFEQVGGAQAALDMAVAYAKERYAFGRPIGSFQGIKHKLADMYIQVELARSNAYYGAWAVHTGAAELPVAASVARIAASEAGWFVTKENIQTHGGMGFTWQMDCHLYYRRARLLSLALGGTREWKHRLIDELRARNDLIAA</sequence>
<dbReference type="Pfam" id="PF00441">
    <property type="entry name" value="Acyl-CoA_dh_1"/>
    <property type="match status" value="1"/>
</dbReference>
<dbReference type="InterPro" id="IPR009100">
    <property type="entry name" value="AcylCoA_DH/oxidase_NM_dom_sf"/>
</dbReference>
<evidence type="ECO:0000259" key="7">
    <source>
        <dbReference type="Pfam" id="PF02771"/>
    </source>
</evidence>
<comment type="similarity">
    <text evidence="2">Belongs to the acyl-CoA dehydrogenase family.</text>
</comment>
<keyword evidence="5" id="KW-0560">Oxidoreductase</keyword>
<dbReference type="InterPro" id="IPR013786">
    <property type="entry name" value="AcylCoA_DH/ox_N"/>
</dbReference>
<dbReference type="InterPro" id="IPR046373">
    <property type="entry name" value="Acyl-CoA_Oxase/DH_mid-dom_sf"/>
</dbReference>
<dbReference type="InterPro" id="IPR009075">
    <property type="entry name" value="AcylCo_DH/oxidase_C"/>
</dbReference>
<feature type="domain" description="Acyl-CoA dehydrogenase/oxidase C-terminal" evidence="6">
    <location>
        <begin position="221"/>
        <end position="361"/>
    </location>
</feature>
<evidence type="ECO:0000313" key="9">
    <source>
        <dbReference type="Proteomes" id="UP000239724"/>
    </source>
</evidence>
<evidence type="ECO:0000256" key="3">
    <source>
        <dbReference type="ARBA" id="ARBA00022630"/>
    </source>
</evidence>
<keyword evidence="3" id="KW-0285">Flavoprotein</keyword>
<feature type="domain" description="Acyl-CoA dehydrogenase/oxidase N-terminal" evidence="7">
    <location>
        <begin position="7"/>
        <end position="118"/>
    </location>
</feature>
<dbReference type="Gene3D" id="1.20.140.10">
    <property type="entry name" value="Butyryl-CoA Dehydrogenase, subunit A, domain 3"/>
    <property type="match status" value="1"/>
</dbReference>
<gene>
    <name evidence="8" type="ORF">CCS01_23105</name>
</gene>
<accession>A0A2S6N2P2</accession>
<dbReference type="SUPFAM" id="SSF56645">
    <property type="entry name" value="Acyl-CoA dehydrogenase NM domain-like"/>
    <property type="match status" value="1"/>
</dbReference>
<dbReference type="Gene3D" id="2.40.110.10">
    <property type="entry name" value="Butyryl-CoA Dehydrogenase, subunit A, domain 2"/>
    <property type="match status" value="1"/>
</dbReference>
<evidence type="ECO:0000256" key="4">
    <source>
        <dbReference type="ARBA" id="ARBA00022827"/>
    </source>
</evidence>
<dbReference type="RefSeq" id="WP_104521178.1">
    <property type="nucleotide sequence ID" value="NZ_NHRY01000236.1"/>
</dbReference>
<evidence type="ECO:0000259" key="6">
    <source>
        <dbReference type="Pfam" id="PF00441"/>
    </source>
</evidence>
<dbReference type="OrthoDB" id="7328575at2"/>
<dbReference type="AlphaFoldDB" id="A0A2S6N2P2"/>
<evidence type="ECO:0000256" key="5">
    <source>
        <dbReference type="ARBA" id="ARBA00023002"/>
    </source>
</evidence>
<dbReference type="Gene3D" id="1.10.540.10">
    <property type="entry name" value="Acyl-CoA dehydrogenase/oxidase, N-terminal domain"/>
    <property type="match status" value="1"/>
</dbReference>
<evidence type="ECO:0000313" key="8">
    <source>
        <dbReference type="EMBL" id="PPQ28870.1"/>
    </source>
</evidence>
<dbReference type="Proteomes" id="UP000239724">
    <property type="component" value="Unassembled WGS sequence"/>
</dbReference>
<comment type="caution">
    <text evidence="8">The sequence shown here is derived from an EMBL/GenBank/DDBJ whole genome shotgun (WGS) entry which is preliminary data.</text>
</comment>
<organism evidence="8 9">
    <name type="scientific">Rhodopila globiformis</name>
    <name type="common">Rhodopseudomonas globiformis</name>
    <dbReference type="NCBI Taxonomy" id="1071"/>
    <lineage>
        <taxon>Bacteria</taxon>
        <taxon>Pseudomonadati</taxon>
        <taxon>Pseudomonadota</taxon>
        <taxon>Alphaproteobacteria</taxon>
        <taxon>Acetobacterales</taxon>
        <taxon>Acetobacteraceae</taxon>
        <taxon>Rhodopila</taxon>
    </lineage>
</organism>
<dbReference type="CDD" id="cd00567">
    <property type="entry name" value="ACAD"/>
    <property type="match status" value="1"/>
</dbReference>
<proteinExistence type="inferred from homology"/>
<dbReference type="GO" id="GO:0050660">
    <property type="term" value="F:flavin adenine dinucleotide binding"/>
    <property type="evidence" value="ECO:0007669"/>
    <property type="project" value="InterPro"/>
</dbReference>
<evidence type="ECO:0000256" key="2">
    <source>
        <dbReference type="ARBA" id="ARBA00009347"/>
    </source>
</evidence>
<dbReference type="InterPro" id="IPR036250">
    <property type="entry name" value="AcylCo_DH-like_C"/>
</dbReference>
<comment type="cofactor">
    <cofactor evidence="1">
        <name>FAD</name>
        <dbReference type="ChEBI" id="CHEBI:57692"/>
    </cofactor>
</comment>
<dbReference type="PANTHER" id="PTHR43884:SF20">
    <property type="entry name" value="ACYL-COA DEHYDROGENASE FADE28"/>
    <property type="match status" value="1"/>
</dbReference>
<dbReference type="InterPro" id="IPR037069">
    <property type="entry name" value="AcylCoA_DH/ox_N_sf"/>
</dbReference>
<dbReference type="GO" id="GO:0003995">
    <property type="term" value="F:acyl-CoA dehydrogenase activity"/>
    <property type="evidence" value="ECO:0007669"/>
    <property type="project" value="TreeGrafter"/>
</dbReference>
<reference evidence="8 9" key="1">
    <citation type="journal article" date="2018" name="Arch. Microbiol.">
        <title>New insights into the metabolic potential of the phototrophic purple bacterium Rhodopila globiformis DSM 161(T) from its draft genome sequence and evidence for a vanadium-dependent nitrogenase.</title>
        <authorList>
            <person name="Imhoff J.F."/>
            <person name="Rahn T."/>
            <person name="Kunzel S."/>
            <person name="Neulinger S.C."/>
        </authorList>
    </citation>
    <scope>NUCLEOTIDE SEQUENCE [LARGE SCALE GENOMIC DNA]</scope>
    <source>
        <strain evidence="8 9">DSM 161</strain>
    </source>
</reference>